<dbReference type="InterPro" id="IPR025540">
    <property type="entry name" value="FlK"/>
</dbReference>
<evidence type="ECO:0000259" key="1">
    <source>
        <dbReference type="Pfam" id="PF22636"/>
    </source>
</evidence>
<dbReference type="Pfam" id="PF22636">
    <property type="entry name" value="FlK"/>
    <property type="match status" value="1"/>
</dbReference>
<dbReference type="InterPro" id="IPR029069">
    <property type="entry name" value="HotDog_dom_sf"/>
</dbReference>
<dbReference type="PIRSF" id="PIRSF014972">
    <property type="entry name" value="FlK"/>
    <property type="match status" value="1"/>
</dbReference>
<evidence type="ECO:0000313" key="3">
    <source>
        <dbReference type="Proteomes" id="UP001165652"/>
    </source>
</evidence>
<gene>
    <name evidence="2" type="ORF">PQJ73_12405</name>
</gene>
<dbReference type="PANTHER" id="PTHR36934:SF1">
    <property type="entry name" value="THIOESTERASE DOMAIN-CONTAINING PROTEIN"/>
    <property type="match status" value="1"/>
</dbReference>
<reference evidence="2" key="1">
    <citation type="journal article" date="2023" name="Microbiol Resour">
        <title>Genome Sequences of Rhodoplanes serenus and Two Thermotolerant Strains, Rhodoplanes tepidamans and 'Rhodoplanes cryptolactis,' Further Refine the Genus.</title>
        <authorList>
            <person name="Rayyan A.A."/>
            <person name="Kyndt J.A."/>
        </authorList>
    </citation>
    <scope>NUCLEOTIDE SEQUENCE</scope>
    <source>
        <strain evidence="2">DSM 9987</strain>
    </source>
</reference>
<dbReference type="PANTHER" id="PTHR36934">
    <property type="entry name" value="BLR0278 PROTEIN"/>
    <property type="match status" value="1"/>
</dbReference>
<keyword evidence="3" id="KW-1185">Reference proteome</keyword>
<sequence length="144" mass="15410">MKPTLQPGLTHRFSFAVPASKTVPHLYPEAPEFQAMPEVFATGFMVGLMEWTCVQLLAPHLDAGEGSLGTHIDVSHLAATPPGLTVTVEAECVSVEGRKLGFRVRAHDGVDAIGEGRHERVVVAWDKFNARVGEKARAAQAAGV</sequence>
<name>A0ABT5JBQ2_RHOTP</name>
<proteinExistence type="predicted"/>
<organism evidence="2 3">
    <name type="scientific">Rhodoplanes tepidamans</name>
    <name type="common">Rhodoplanes cryptolactis</name>
    <dbReference type="NCBI Taxonomy" id="200616"/>
    <lineage>
        <taxon>Bacteria</taxon>
        <taxon>Pseudomonadati</taxon>
        <taxon>Pseudomonadota</taxon>
        <taxon>Alphaproteobacteria</taxon>
        <taxon>Hyphomicrobiales</taxon>
        <taxon>Nitrobacteraceae</taxon>
        <taxon>Rhodoplanes</taxon>
    </lineage>
</organism>
<feature type="domain" description="Fluoroacetyl-CoA-specific thioesterase-like" evidence="1">
    <location>
        <begin position="34"/>
        <end position="124"/>
    </location>
</feature>
<dbReference type="Gene3D" id="3.10.129.10">
    <property type="entry name" value="Hotdog Thioesterase"/>
    <property type="match status" value="1"/>
</dbReference>
<accession>A0ABT5JBQ2</accession>
<dbReference type="SUPFAM" id="SSF54637">
    <property type="entry name" value="Thioesterase/thiol ester dehydrase-isomerase"/>
    <property type="match status" value="1"/>
</dbReference>
<evidence type="ECO:0000313" key="2">
    <source>
        <dbReference type="EMBL" id="MDC7786485.1"/>
    </source>
</evidence>
<dbReference type="RefSeq" id="WP_272777329.1">
    <property type="nucleotide sequence ID" value="NZ_JAQQLI010000016.1"/>
</dbReference>
<protein>
    <submittedName>
        <fullName evidence="2">Thioesterase family protein</fullName>
    </submittedName>
</protein>
<dbReference type="Proteomes" id="UP001165652">
    <property type="component" value="Unassembled WGS sequence"/>
</dbReference>
<comment type="caution">
    <text evidence="2">The sequence shown here is derived from an EMBL/GenBank/DDBJ whole genome shotgun (WGS) entry which is preliminary data.</text>
</comment>
<reference evidence="2" key="2">
    <citation type="submission" date="2023-02" db="EMBL/GenBank/DDBJ databases">
        <authorList>
            <person name="Rayyan A."/>
            <person name="Meyer T."/>
            <person name="Kyndt J.A."/>
        </authorList>
    </citation>
    <scope>NUCLEOTIDE SEQUENCE</scope>
    <source>
        <strain evidence="2">DSM 9987</strain>
    </source>
</reference>
<dbReference type="InterPro" id="IPR054485">
    <property type="entry name" value="FlK-like_dom"/>
</dbReference>
<dbReference type="EMBL" id="JAQQLI010000016">
    <property type="protein sequence ID" value="MDC7786485.1"/>
    <property type="molecule type" value="Genomic_DNA"/>
</dbReference>